<feature type="compositionally biased region" description="Basic and acidic residues" evidence="2">
    <location>
        <begin position="68"/>
        <end position="101"/>
    </location>
</feature>
<dbReference type="EMBL" id="BTSY01000002">
    <property type="protein sequence ID" value="GMT15371.1"/>
    <property type="molecule type" value="Genomic_DNA"/>
</dbReference>
<feature type="compositionally biased region" description="Polar residues" evidence="2">
    <location>
        <begin position="682"/>
        <end position="695"/>
    </location>
</feature>
<evidence type="ECO:0000256" key="1">
    <source>
        <dbReference type="SAM" id="Coils"/>
    </source>
</evidence>
<feature type="region of interest" description="Disordered" evidence="2">
    <location>
        <begin position="260"/>
        <end position="283"/>
    </location>
</feature>
<evidence type="ECO:0000313" key="3">
    <source>
        <dbReference type="EMBL" id="GMT15371.1"/>
    </source>
</evidence>
<evidence type="ECO:0000256" key="2">
    <source>
        <dbReference type="SAM" id="MobiDB-lite"/>
    </source>
</evidence>
<feature type="region of interest" description="Disordered" evidence="2">
    <location>
        <begin position="1"/>
        <end position="107"/>
    </location>
</feature>
<feature type="compositionally biased region" description="Basic and acidic residues" evidence="2">
    <location>
        <begin position="24"/>
        <end position="38"/>
    </location>
</feature>
<evidence type="ECO:0000313" key="4">
    <source>
        <dbReference type="Proteomes" id="UP001432322"/>
    </source>
</evidence>
<protein>
    <submittedName>
        <fullName evidence="3">Uncharacterized protein</fullName>
    </submittedName>
</protein>
<comment type="caution">
    <text evidence="3">The sequence shown here is derived from an EMBL/GenBank/DDBJ whole genome shotgun (WGS) entry which is preliminary data.</text>
</comment>
<gene>
    <name evidence="3" type="ORF">PFISCL1PPCAC_6668</name>
</gene>
<feature type="region of interest" description="Disordered" evidence="2">
    <location>
        <begin position="657"/>
        <end position="713"/>
    </location>
</feature>
<feature type="non-terminal residue" evidence="3">
    <location>
        <position position="1"/>
    </location>
</feature>
<proteinExistence type="predicted"/>
<sequence>RMMKRRRVIVEESSDDEETASKVPENRENSIKREEKQRNNGGQQRRHSNIIPVSSDESLSSSPLFSEEETRRNDNRRDGMRRVKKREEEEEEERRQKKVEEVKDEDEIQVVFDSSLNDGSTKNSTLSNPTSPALDKLALDRSVREVRFLKEELDKAKERENEITRHVNEIRDKSKKLTDDLDESVTEISKLKRQLDAAYSATRAAELKAELAETSLEMKPIVMVADPKQQKIKEALEEKIADLTASIERLKKEMEVALRDEREKTREAQADARSTRSHLDQVTEDLKKMEEKIGKAKLKEAELWRQIKDGKEKQSAEVDKLNAEQARLTRLFEGACREAHTAQLRAEAAENQLESKRFAVPEMVKENIELHKKVTELTRNNQRIKVEAQELIAVPAVSFMECKKKLEEMEKENEKSKKILTEWKKMAATVEQRLNNRINSLEAALREVEQNHTTANKKLQEARQNCVRMNGELRGKEEELRQEKKRKETTVNGSPCDSATQLQLAQLRELCKKQHDVIKSHSSSSEKQEKRIEELLNDNVAMKESQLKAEEERDTSKAAHHIILDQKNRLQTEFDNWKKMNGGTASMAVSEQCFNGFGQIPLPPPPPAPDLRGAGAHPAPMNVARNGVHYYTSSAMSMEDTRRQYNSNVNLNLNLGANWNDGGHPHDYRRPSRGRSGYPMRPQTSSIASSGRFNPSPTPPFESQPNPQHWNRY</sequence>
<dbReference type="AlphaFoldDB" id="A0AAV5V7K9"/>
<feature type="compositionally biased region" description="Low complexity" evidence="2">
    <location>
        <begin position="54"/>
        <end position="65"/>
    </location>
</feature>
<keyword evidence="1" id="KW-0175">Coiled coil</keyword>
<organism evidence="3 4">
    <name type="scientific">Pristionchus fissidentatus</name>
    <dbReference type="NCBI Taxonomy" id="1538716"/>
    <lineage>
        <taxon>Eukaryota</taxon>
        <taxon>Metazoa</taxon>
        <taxon>Ecdysozoa</taxon>
        <taxon>Nematoda</taxon>
        <taxon>Chromadorea</taxon>
        <taxon>Rhabditida</taxon>
        <taxon>Rhabditina</taxon>
        <taxon>Diplogasteromorpha</taxon>
        <taxon>Diplogasteroidea</taxon>
        <taxon>Neodiplogasteridae</taxon>
        <taxon>Pristionchus</taxon>
    </lineage>
</organism>
<feature type="coiled-coil region" evidence="1">
    <location>
        <begin position="139"/>
        <end position="194"/>
    </location>
</feature>
<feature type="compositionally biased region" description="Basic and acidic residues" evidence="2">
    <location>
        <begin position="474"/>
        <end position="489"/>
    </location>
</feature>
<accession>A0AAV5V7K9</accession>
<keyword evidence="4" id="KW-1185">Reference proteome</keyword>
<name>A0AAV5V7K9_9BILA</name>
<feature type="region of interest" description="Disordered" evidence="2">
    <location>
        <begin position="474"/>
        <end position="497"/>
    </location>
</feature>
<feature type="compositionally biased region" description="Polar residues" evidence="2">
    <location>
        <begin position="703"/>
        <end position="713"/>
    </location>
</feature>
<feature type="coiled-coil region" evidence="1">
    <location>
        <begin position="518"/>
        <end position="553"/>
    </location>
</feature>
<dbReference type="Proteomes" id="UP001432322">
    <property type="component" value="Unassembled WGS sequence"/>
</dbReference>
<reference evidence="3" key="1">
    <citation type="submission" date="2023-10" db="EMBL/GenBank/DDBJ databases">
        <title>Genome assembly of Pristionchus species.</title>
        <authorList>
            <person name="Yoshida K."/>
            <person name="Sommer R.J."/>
        </authorList>
    </citation>
    <scope>NUCLEOTIDE SEQUENCE</scope>
    <source>
        <strain evidence="3">RS5133</strain>
    </source>
</reference>